<dbReference type="EMBL" id="QRCT01000034">
    <property type="protein sequence ID" value="RDU23025.1"/>
    <property type="molecule type" value="Genomic_DNA"/>
</dbReference>
<feature type="transmembrane region" description="Helical" evidence="1">
    <location>
        <begin position="20"/>
        <end position="41"/>
    </location>
</feature>
<keyword evidence="1" id="KW-1133">Transmembrane helix</keyword>
<keyword evidence="1" id="KW-0812">Transmembrane</keyword>
<protein>
    <submittedName>
        <fullName evidence="2">Uncharacterized protein</fullName>
    </submittedName>
</protein>
<comment type="caution">
    <text evidence="2">The sequence shown here is derived from an EMBL/GenBank/DDBJ whole genome shotgun (WGS) entry which is preliminary data.</text>
</comment>
<keyword evidence="1" id="KW-0472">Membrane</keyword>
<evidence type="ECO:0000256" key="1">
    <source>
        <dbReference type="SAM" id="Phobius"/>
    </source>
</evidence>
<accession>A0A371ATY8</accession>
<keyword evidence="3" id="KW-1185">Reference proteome</keyword>
<proteinExistence type="predicted"/>
<organism evidence="2 3">
    <name type="scientific">Anaerosacchariphilus polymeriproducens</name>
    <dbReference type="NCBI Taxonomy" id="1812858"/>
    <lineage>
        <taxon>Bacteria</taxon>
        <taxon>Bacillati</taxon>
        <taxon>Bacillota</taxon>
        <taxon>Clostridia</taxon>
        <taxon>Lachnospirales</taxon>
        <taxon>Lachnospiraceae</taxon>
        <taxon>Anaerosacchariphilus</taxon>
    </lineage>
</organism>
<dbReference type="Proteomes" id="UP000255036">
    <property type="component" value="Unassembled WGS sequence"/>
</dbReference>
<dbReference type="OrthoDB" id="9783125at2"/>
<sequence>MFRNKKGVYGYIDKKKIIEAVFTVILFGIVLSIFLIGYFTTHTRANLMTIAAVLGTLPAGKKAVDFIIVLKYKTFEKKSYEKCLQHEGKLTCAYDMIISSYNGLMPLNAVAISGNTVVGYTSAQIDDQKLSNHIKEILLNNNYNKVSVKVYQKLDVYLNRLDEMNKHLNSAEIHKDEQEKNIKSVILAISI</sequence>
<gene>
    <name evidence="2" type="ORF">DWV06_11715</name>
</gene>
<dbReference type="RefSeq" id="WP_115482367.1">
    <property type="nucleotide sequence ID" value="NZ_QRCT01000034.1"/>
</dbReference>
<evidence type="ECO:0000313" key="3">
    <source>
        <dbReference type="Proteomes" id="UP000255036"/>
    </source>
</evidence>
<dbReference type="AlphaFoldDB" id="A0A371ATY8"/>
<name>A0A371ATY8_9FIRM</name>
<reference evidence="2 3" key="1">
    <citation type="submission" date="2018-07" db="EMBL/GenBank/DDBJ databases">
        <title>Anaerosacharophilus polymeroproducens gen. nov. sp. nov., an anaerobic bacterium isolated from salt field.</title>
        <authorList>
            <person name="Kim W."/>
            <person name="Yang S.-H."/>
            <person name="Oh J."/>
            <person name="Lee J.-H."/>
            <person name="Kwon K.K."/>
        </authorList>
    </citation>
    <scope>NUCLEOTIDE SEQUENCE [LARGE SCALE GENOMIC DNA]</scope>
    <source>
        <strain evidence="2 3">MCWD5</strain>
    </source>
</reference>
<evidence type="ECO:0000313" key="2">
    <source>
        <dbReference type="EMBL" id="RDU23025.1"/>
    </source>
</evidence>